<evidence type="ECO:0008006" key="8">
    <source>
        <dbReference type="Google" id="ProtNLM"/>
    </source>
</evidence>
<dbReference type="PROSITE" id="PS50975">
    <property type="entry name" value="ATP_GRASP"/>
    <property type="match status" value="1"/>
</dbReference>
<reference evidence="6 7" key="1">
    <citation type="journal article" date="2013" name="PLoS ONE">
        <title>Predicting the Proteins of Angomonas deanei, Strigomonas culicis and Their Respective Endosymbionts Reveals New Aspects of the Trypanosomatidae Family.</title>
        <authorList>
            <person name="Motta M.C."/>
            <person name="Martins A.C."/>
            <person name="de Souza S.S."/>
            <person name="Catta-Preta C.M."/>
            <person name="Silva R."/>
            <person name="Klein C.C."/>
            <person name="de Almeida L.G."/>
            <person name="de Lima Cunha O."/>
            <person name="Ciapina L.P."/>
            <person name="Brocchi M."/>
            <person name="Colabardini A.C."/>
            <person name="de Araujo Lima B."/>
            <person name="Machado C.R."/>
            <person name="de Almeida Soares C.M."/>
            <person name="Probst C.M."/>
            <person name="de Menezes C.B."/>
            <person name="Thompson C.E."/>
            <person name="Bartholomeu D.C."/>
            <person name="Gradia D.F."/>
            <person name="Pavoni D.P."/>
            <person name="Grisard E.C."/>
            <person name="Fantinatti-Garboggini F."/>
            <person name="Marchini F.K."/>
            <person name="Rodrigues-Luiz G.F."/>
            <person name="Wagner G."/>
            <person name="Goldman G.H."/>
            <person name="Fietto J.L."/>
            <person name="Elias M.C."/>
            <person name="Goldman M.H."/>
            <person name="Sagot M.F."/>
            <person name="Pereira M."/>
            <person name="Stoco P.H."/>
            <person name="de Mendonca-Neto R.P."/>
            <person name="Teixeira S.M."/>
            <person name="Maciel T.E."/>
            <person name="de Oliveira Mendes T.A."/>
            <person name="Urmenyi T.P."/>
            <person name="de Souza W."/>
            <person name="Schenkman S."/>
            <person name="de Vasconcelos A.T."/>
        </authorList>
    </citation>
    <scope>NUCLEOTIDE SEQUENCE [LARGE SCALE GENOMIC DNA]</scope>
</reference>
<dbReference type="Pfam" id="PF07478">
    <property type="entry name" value="Dala_Dala_lig_C"/>
    <property type="match status" value="1"/>
</dbReference>
<dbReference type="Gene3D" id="3.30.470.20">
    <property type="entry name" value="ATP-grasp fold, B domain"/>
    <property type="match status" value="1"/>
</dbReference>
<dbReference type="PANTHER" id="PTHR23132">
    <property type="entry name" value="D-ALANINE--D-ALANINE LIGASE"/>
    <property type="match status" value="1"/>
</dbReference>
<evidence type="ECO:0000259" key="5">
    <source>
        <dbReference type="PROSITE" id="PS50975"/>
    </source>
</evidence>
<keyword evidence="3" id="KW-0547">Nucleotide-binding</keyword>
<keyword evidence="3" id="KW-0067">ATP-binding</keyword>
<evidence type="ECO:0000259" key="4">
    <source>
        <dbReference type="PROSITE" id="PS50280"/>
    </source>
</evidence>
<dbReference type="OrthoDB" id="66144at2759"/>
<dbReference type="InterPro" id="IPR011761">
    <property type="entry name" value="ATP-grasp"/>
</dbReference>
<dbReference type="Proteomes" id="UP000015354">
    <property type="component" value="Unassembled WGS sequence"/>
</dbReference>
<dbReference type="SUPFAM" id="SSF56059">
    <property type="entry name" value="Glutathione synthetase ATP-binding domain-like"/>
    <property type="match status" value="1"/>
</dbReference>
<evidence type="ECO:0000256" key="2">
    <source>
        <dbReference type="ARBA" id="ARBA00022598"/>
    </source>
</evidence>
<sequence>MVRELVTSGKYDLFFNLCDGGRDEKRAGVDVVQALEEMNAAFTGSDSHSFEPSKIDMKLMVGSSGVRVPNFVLLENAESLAKKCRHLRFPVIVKHLSGYASVGIHKDNRCENLEQLKTKVVRFVKEFNHALVEEFIVGREGTVLACADAQSPHGVKVFRPLMFHFLDSGDDFAYFDKKWTMECNEKAYGFLPAEDPAYAGIIDMARNAYRNIMSCVGYGRVDFRIDDKNGEPVFLEINPNCGMWYSEKDGGDFADVMVKGDPTWNHERFLQNAISRALREQAARKPWYFISHDKHGQFSTRASRNVPAGKCLFGDAVHPIPVVSRALFKVGEDSPSVGCVVCRADGIHEAVAIRHSCEPNMQFVHGRTLLFAAKRNINVGEELTVDYATLRDEAMPHFACGCGTKNCRSVIFAVPAMPRTVEVKTMRKMLREKKRIWVKEKVDREAEQLLRKKAAGGGSGGGSHK</sequence>
<name>S9UHH7_9TRYP</name>
<organism evidence="6 7">
    <name type="scientific">Strigomonas culicis</name>
    <dbReference type="NCBI Taxonomy" id="28005"/>
    <lineage>
        <taxon>Eukaryota</taxon>
        <taxon>Discoba</taxon>
        <taxon>Euglenozoa</taxon>
        <taxon>Kinetoplastea</taxon>
        <taxon>Metakinetoplastina</taxon>
        <taxon>Trypanosomatida</taxon>
        <taxon>Trypanosomatidae</taxon>
        <taxon>Strigomonadinae</taxon>
        <taxon>Strigomonas</taxon>
    </lineage>
</organism>
<evidence type="ECO:0000313" key="7">
    <source>
        <dbReference type="Proteomes" id="UP000015354"/>
    </source>
</evidence>
<dbReference type="AlphaFoldDB" id="S9UHH7"/>
<keyword evidence="2" id="KW-0436">Ligase</keyword>
<dbReference type="PANTHER" id="PTHR23132:SF23">
    <property type="entry name" value="D-ALANINE--D-ALANINE LIGASE B"/>
    <property type="match status" value="1"/>
</dbReference>
<comment type="caution">
    <text evidence="6">The sequence shown here is derived from an EMBL/GenBank/DDBJ whole genome shotgun (WGS) entry which is preliminary data.</text>
</comment>
<dbReference type="FunFam" id="3.30.470.20:FF:000078">
    <property type="entry name" value="Histone-lysine N-methyltransferase"/>
    <property type="match status" value="1"/>
</dbReference>
<dbReference type="GO" id="GO:0005524">
    <property type="term" value="F:ATP binding"/>
    <property type="evidence" value="ECO:0007669"/>
    <property type="project" value="UniProtKB-UniRule"/>
</dbReference>
<evidence type="ECO:0000313" key="6">
    <source>
        <dbReference type="EMBL" id="EPY28174.1"/>
    </source>
</evidence>
<dbReference type="Gene3D" id="2.170.270.10">
    <property type="entry name" value="SET domain"/>
    <property type="match status" value="1"/>
</dbReference>
<protein>
    <recommendedName>
        <fullName evidence="8">ATP-grasp domain-containing protein</fullName>
    </recommendedName>
</protein>
<gene>
    <name evidence="6" type="ORF">STCU_05264</name>
</gene>
<dbReference type="EMBL" id="ATMH01005264">
    <property type="protein sequence ID" value="EPY28174.1"/>
    <property type="molecule type" value="Genomic_DNA"/>
</dbReference>
<feature type="domain" description="ATP-grasp" evidence="5">
    <location>
        <begin position="58"/>
        <end position="271"/>
    </location>
</feature>
<feature type="domain" description="SET" evidence="4">
    <location>
        <begin position="285"/>
        <end position="388"/>
    </location>
</feature>
<keyword evidence="7" id="KW-1185">Reference proteome</keyword>
<dbReference type="PROSITE" id="PS50280">
    <property type="entry name" value="SET"/>
    <property type="match status" value="1"/>
</dbReference>
<proteinExistence type="inferred from homology"/>
<comment type="similarity">
    <text evidence="1">Belongs to the D-alanine--D-alanine ligase family.</text>
</comment>
<dbReference type="Pfam" id="PF00856">
    <property type="entry name" value="SET"/>
    <property type="match status" value="1"/>
</dbReference>
<dbReference type="InterPro" id="IPR011095">
    <property type="entry name" value="Dala_Dala_lig_C"/>
</dbReference>
<dbReference type="GO" id="GO:0046872">
    <property type="term" value="F:metal ion binding"/>
    <property type="evidence" value="ECO:0007669"/>
    <property type="project" value="InterPro"/>
</dbReference>
<evidence type="ECO:0000256" key="3">
    <source>
        <dbReference type="PROSITE-ProRule" id="PRU00409"/>
    </source>
</evidence>
<dbReference type="InterPro" id="IPR001214">
    <property type="entry name" value="SET_dom"/>
</dbReference>
<accession>S9UHH7</accession>
<dbReference type="InterPro" id="IPR046341">
    <property type="entry name" value="SET_dom_sf"/>
</dbReference>
<dbReference type="SUPFAM" id="SSF82199">
    <property type="entry name" value="SET domain"/>
    <property type="match status" value="1"/>
</dbReference>
<dbReference type="GO" id="GO:0008716">
    <property type="term" value="F:D-alanine-D-alanine ligase activity"/>
    <property type="evidence" value="ECO:0007669"/>
    <property type="project" value="InterPro"/>
</dbReference>
<evidence type="ECO:0000256" key="1">
    <source>
        <dbReference type="ARBA" id="ARBA00010871"/>
    </source>
</evidence>